<dbReference type="InterPro" id="IPR035396">
    <property type="entry name" value="Bac_rhamnosid6H"/>
</dbReference>
<proteinExistence type="predicted"/>
<keyword evidence="3" id="KW-1185">Reference proteome</keyword>
<dbReference type="Gene3D" id="2.60.420.10">
    <property type="entry name" value="Maltose phosphorylase, domain 3"/>
    <property type="match status" value="1"/>
</dbReference>
<gene>
    <name evidence="2" type="ORF">GCM10022202_26570</name>
</gene>
<accession>A0ABP7BMJ4</accession>
<dbReference type="Gene3D" id="2.60.120.260">
    <property type="entry name" value="Galactose-binding domain-like"/>
    <property type="match status" value="2"/>
</dbReference>
<dbReference type="SUPFAM" id="SSF48208">
    <property type="entry name" value="Six-hairpin glycosidases"/>
    <property type="match status" value="1"/>
</dbReference>
<evidence type="ECO:0000313" key="2">
    <source>
        <dbReference type="EMBL" id="GAA3663484.1"/>
    </source>
</evidence>
<dbReference type="EMBL" id="BAAAYV010000013">
    <property type="protein sequence ID" value="GAA3663484.1"/>
    <property type="molecule type" value="Genomic_DNA"/>
</dbReference>
<dbReference type="Gene3D" id="1.50.10.10">
    <property type="match status" value="1"/>
</dbReference>
<dbReference type="RefSeq" id="WP_221860771.1">
    <property type="nucleotide sequence ID" value="NZ_BAAAYV010000013.1"/>
</dbReference>
<name>A0ABP7BMJ4_9MICO</name>
<dbReference type="Pfam" id="PF17389">
    <property type="entry name" value="Bac_rhamnosid6H"/>
    <property type="match status" value="1"/>
</dbReference>
<dbReference type="PANTHER" id="PTHR34987:SF2">
    <property type="entry name" value="B, PUTATIVE (AFU_ORTHOLOGUE AFUA_7G05040)-RELATED"/>
    <property type="match status" value="1"/>
</dbReference>
<comment type="caution">
    <text evidence="2">The sequence shown here is derived from an EMBL/GenBank/DDBJ whole genome shotgun (WGS) entry which is preliminary data.</text>
</comment>
<evidence type="ECO:0000313" key="3">
    <source>
        <dbReference type="Proteomes" id="UP001410795"/>
    </source>
</evidence>
<dbReference type="InterPro" id="IPR012341">
    <property type="entry name" value="6hp_glycosidase-like_sf"/>
</dbReference>
<evidence type="ECO:0000259" key="1">
    <source>
        <dbReference type="Pfam" id="PF17389"/>
    </source>
</evidence>
<organism evidence="2 3">
    <name type="scientific">Microbacterium marinilacus</name>
    <dbReference type="NCBI Taxonomy" id="415209"/>
    <lineage>
        <taxon>Bacteria</taxon>
        <taxon>Bacillati</taxon>
        <taxon>Actinomycetota</taxon>
        <taxon>Actinomycetes</taxon>
        <taxon>Micrococcales</taxon>
        <taxon>Microbacteriaceae</taxon>
        <taxon>Microbacterium</taxon>
    </lineage>
</organism>
<sequence>MTEVGMSGSHVWRAQWIGARRPDEERPDAPAAFGRTLFRRAIDVARLEAGPATIRISADSSYVLYVNGEEIARGPQRGQPRRKTHDLVPLRGLRPGRNAIAVLVTWFGESNAVWQAPVPSGRLGAEAGLLAEIVLGDDVILSDASWRAIRSDAWTGLPRGPLDGVPAVACDARALPADWAGAQHDDAHWAPAEPLGAAHRGWTGSARPPLAPYGAVPLRTVGERTERVVRPTTARAAIVEAPSGSGAPHPARRAAAYLRSAAYRGSAVAAAQETAQDASVPPAHALVAEFDLGRVVSGVVEVRLSAPAGTEVDLAFLERPDAAETPLTPLAGARYVARGTDDAIVVHEASGMRTLVVAAVNRTASAVPIAISGVRIRERLSTWREEPYLASSDPELERLWRAGVRTVALNTADLFTDCPTREQRAWVGDGVVHQMVHLAANADWGTAREYLRAAASPRADGILPMSVAGDFEAADGVTIPSWSLHWIHGLAEMHAHAGPVPEVVEGLPVARGVLAWFARHADEDGVIRASGEWDLVDWSSVVVAGRSAALTALWSRALREYAGMCASLGDRASADWAQSWWERARAGFEAFWDGGRGLYVDADGPESPVRTFSQATNASAVVAGLVPDARRDALVAAIADPEALVERAWLSAPGGGLDMAKWERVARGEWVIDWDPRSQIVRAEPFLSYVVHDAYLASGRADLVDRAIRDWSRFLADGYDTFGEGWSWGSPCHGWSATPTRDIVRAVLGVTPAEPGYSVARIAPRPGGASELRGAVPTPAGPISVEVSGDVVRVSSPIAFVFCSPGGAETTLAPGEHVLSLATGHALPPHPEAPALTLR</sequence>
<reference evidence="3" key="1">
    <citation type="journal article" date="2019" name="Int. J. Syst. Evol. Microbiol.">
        <title>The Global Catalogue of Microorganisms (GCM) 10K type strain sequencing project: providing services to taxonomists for standard genome sequencing and annotation.</title>
        <authorList>
            <consortium name="The Broad Institute Genomics Platform"/>
            <consortium name="The Broad Institute Genome Sequencing Center for Infectious Disease"/>
            <person name="Wu L."/>
            <person name="Ma J."/>
        </authorList>
    </citation>
    <scope>NUCLEOTIDE SEQUENCE [LARGE SCALE GENOMIC DNA]</scope>
    <source>
        <strain evidence="3">JCM 16546</strain>
    </source>
</reference>
<dbReference type="InterPro" id="IPR008928">
    <property type="entry name" value="6-hairpin_glycosidase_sf"/>
</dbReference>
<dbReference type="Proteomes" id="UP001410795">
    <property type="component" value="Unassembled WGS sequence"/>
</dbReference>
<dbReference type="PANTHER" id="PTHR34987">
    <property type="entry name" value="C, PUTATIVE (AFU_ORTHOLOGUE AFUA_3G02880)-RELATED"/>
    <property type="match status" value="1"/>
</dbReference>
<protein>
    <recommendedName>
        <fullName evidence="1">Alpha-L-rhamnosidase six-hairpin glycosidase domain-containing protein</fullName>
    </recommendedName>
</protein>
<feature type="domain" description="Alpha-L-rhamnosidase six-hairpin glycosidase" evidence="1">
    <location>
        <begin position="388"/>
        <end position="635"/>
    </location>
</feature>